<evidence type="ECO:0000313" key="2">
    <source>
        <dbReference type="Proteomes" id="UP000247409"/>
    </source>
</evidence>
<keyword evidence="2" id="KW-1185">Reference proteome</keyword>
<sequence length="67" mass="7559">MHTTTPNSFSVFIVESAKRGKIRLKAETGEYLHPMYDRQTRKNLLGVSSKLDDSGMFGVEVIARFVP</sequence>
<dbReference type="Proteomes" id="UP000247409">
    <property type="component" value="Unassembled WGS sequence"/>
</dbReference>
<comment type="caution">
    <text evidence="1">The sequence shown here is derived from an EMBL/GenBank/DDBJ whole genome shotgun (WGS) entry which is preliminary data.</text>
</comment>
<dbReference type="AlphaFoldDB" id="A0A2V3IT13"/>
<gene>
    <name evidence="1" type="ORF">BWQ96_05020</name>
</gene>
<reference evidence="1 2" key="1">
    <citation type="journal article" date="2018" name="Mol. Biol. Evol.">
        <title>Analysis of the draft genome of the red seaweed Gracilariopsis chorda provides insights into genome size evolution in Rhodophyta.</title>
        <authorList>
            <person name="Lee J."/>
            <person name="Yang E.C."/>
            <person name="Graf L."/>
            <person name="Yang J.H."/>
            <person name="Qiu H."/>
            <person name="Zel Zion U."/>
            <person name="Chan C.X."/>
            <person name="Stephens T.G."/>
            <person name="Weber A.P.M."/>
            <person name="Boo G.H."/>
            <person name="Boo S.M."/>
            <person name="Kim K.M."/>
            <person name="Shin Y."/>
            <person name="Jung M."/>
            <person name="Lee S.J."/>
            <person name="Yim H.S."/>
            <person name="Lee J.H."/>
            <person name="Bhattacharya D."/>
            <person name="Yoon H.S."/>
        </authorList>
    </citation>
    <scope>NUCLEOTIDE SEQUENCE [LARGE SCALE GENOMIC DNA]</scope>
    <source>
        <strain evidence="1 2">SKKU-2015</strain>
        <tissue evidence="1">Whole body</tissue>
    </source>
</reference>
<dbReference type="EMBL" id="NBIV01000066">
    <property type="protein sequence ID" value="PXF45254.1"/>
    <property type="molecule type" value="Genomic_DNA"/>
</dbReference>
<organism evidence="1 2">
    <name type="scientific">Gracilariopsis chorda</name>
    <dbReference type="NCBI Taxonomy" id="448386"/>
    <lineage>
        <taxon>Eukaryota</taxon>
        <taxon>Rhodophyta</taxon>
        <taxon>Florideophyceae</taxon>
        <taxon>Rhodymeniophycidae</taxon>
        <taxon>Gracilariales</taxon>
        <taxon>Gracilariaceae</taxon>
        <taxon>Gracilariopsis</taxon>
    </lineage>
</organism>
<accession>A0A2V3IT13</accession>
<proteinExistence type="predicted"/>
<evidence type="ECO:0000313" key="1">
    <source>
        <dbReference type="EMBL" id="PXF45254.1"/>
    </source>
</evidence>
<protein>
    <submittedName>
        <fullName evidence="1">Uncharacterized protein</fullName>
    </submittedName>
</protein>
<name>A0A2V3IT13_9FLOR</name>